<protein>
    <submittedName>
        <fullName evidence="1">Transmembrane protein</fullName>
    </submittedName>
</protein>
<keyword evidence="1" id="KW-0812">Transmembrane</keyword>
<name>A0A2Z6EUN9_9BURK</name>
<dbReference type="InterPro" id="IPR021344">
    <property type="entry name" value="DUF2970"/>
</dbReference>
<keyword evidence="1" id="KW-0472">Membrane</keyword>
<accession>A0A2Z6EUN9</accession>
<proteinExistence type="predicted"/>
<dbReference type="Proteomes" id="UP000282597">
    <property type="component" value="Chromosome"/>
</dbReference>
<reference evidence="1 2" key="1">
    <citation type="journal article" date="2018" name="Microbes Environ.">
        <title>Comparative Genomic Insights into Endofungal Lifestyles of Two Bacterial Endosymbionts, Mycoavidus cysteinexigens and Burkholderia rhizoxinica.</title>
        <authorList>
            <person name="Sharmin D."/>
            <person name="Guo Y."/>
            <person name="Nishizawa T."/>
            <person name="Ohshima S."/>
            <person name="Sato Y."/>
            <person name="Takashima Y."/>
            <person name="Narisawa K."/>
            <person name="Ohta H."/>
        </authorList>
    </citation>
    <scope>NUCLEOTIDE SEQUENCE [LARGE SCALE GENOMIC DNA]</scope>
    <source>
        <strain evidence="1 2">B1-EB</strain>
    </source>
</reference>
<organism evidence="1 2">
    <name type="scientific">Mycoavidus cysteinexigens</name>
    <dbReference type="NCBI Taxonomy" id="1553431"/>
    <lineage>
        <taxon>Bacteria</taxon>
        <taxon>Pseudomonadati</taxon>
        <taxon>Pseudomonadota</taxon>
        <taxon>Betaproteobacteria</taxon>
        <taxon>Burkholderiales</taxon>
        <taxon>Burkholderiaceae</taxon>
        <taxon>Mycoavidus</taxon>
    </lineage>
</organism>
<sequence>MNSPEKKTLDRKTSFGATSKAIFWSFMGIRKSRDSKQDAERLNPFHVLIAALIGAALFITALIMVAKLAIKIVSAH</sequence>
<gene>
    <name evidence="1" type="ORF">MCB1EB_1016</name>
</gene>
<dbReference type="EMBL" id="AP018150">
    <property type="protein sequence ID" value="BBE09177.1"/>
    <property type="molecule type" value="Genomic_DNA"/>
</dbReference>
<dbReference type="AlphaFoldDB" id="A0A2Z6EUN9"/>
<evidence type="ECO:0000313" key="2">
    <source>
        <dbReference type="Proteomes" id="UP000282597"/>
    </source>
</evidence>
<evidence type="ECO:0000313" key="1">
    <source>
        <dbReference type="EMBL" id="BBE09177.1"/>
    </source>
</evidence>
<dbReference type="KEGG" id="mcys:MCB1EB_1016"/>
<dbReference type="RefSeq" id="WP_026920647.1">
    <property type="nucleotide sequence ID" value="NZ_AP018150.1"/>
</dbReference>
<keyword evidence="2" id="KW-1185">Reference proteome</keyword>
<dbReference type="Pfam" id="PF11174">
    <property type="entry name" value="DUF2970"/>
    <property type="match status" value="1"/>
</dbReference>